<dbReference type="InterPro" id="IPR017871">
    <property type="entry name" value="ABC_transporter-like_CS"/>
</dbReference>
<dbReference type="PROSITE" id="PS50893">
    <property type="entry name" value="ABC_TRANSPORTER_2"/>
    <property type="match status" value="2"/>
</dbReference>
<evidence type="ECO:0000256" key="2">
    <source>
        <dbReference type="ARBA" id="ARBA00004651"/>
    </source>
</evidence>
<keyword evidence="10" id="KW-1278">Translocase</keyword>
<feature type="transmembrane region" description="Helical" evidence="13">
    <location>
        <begin position="789"/>
        <end position="809"/>
    </location>
</feature>
<evidence type="ECO:0000259" key="14">
    <source>
        <dbReference type="PROSITE" id="PS50893"/>
    </source>
</evidence>
<feature type="transmembrane region" description="Helical" evidence="13">
    <location>
        <begin position="734"/>
        <end position="754"/>
    </location>
</feature>
<evidence type="ECO:0000256" key="13">
    <source>
        <dbReference type="SAM" id="Phobius"/>
    </source>
</evidence>
<evidence type="ECO:0000256" key="6">
    <source>
        <dbReference type="ARBA" id="ARBA00022692"/>
    </source>
</evidence>
<keyword evidence="5" id="KW-0762">Sugar transport</keyword>
<feature type="transmembrane region" description="Helical" evidence="13">
    <location>
        <begin position="565"/>
        <end position="584"/>
    </location>
</feature>
<evidence type="ECO:0000256" key="3">
    <source>
        <dbReference type="ARBA" id="ARBA00022448"/>
    </source>
</evidence>
<gene>
    <name evidence="15" type="ORF">SHKM778_53640</name>
</gene>
<dbReference type="InterPro" id="IPR001851">
    <property type="entry name" value="ABC_transp_permease"/>
</dbReference>
<sequence length="850" mass="89279">MTHPSDTGPAPVLALKGISKSFGAVRALRDVSLELIPGEVHALAGENGAGKSTLIKTLAGVHRPDTGQVLLDGAPVVFHGPGDARDAGIAVIYQEPTLFPDLSIAENIFMGRQPRRAFGRIDHRATHDATAALMRRLGVELDPDRPARGLSIADQQIVEIAKALSFDARVLIMDEPTAALTGSEVARLFGVVRTLREQGAAVLFISHRLEEIFEICRRVTTLRDGARISSEPLAGMTEDDLVRRMVGRDLEELYPKQDVTPGGIALSVRRLTREGVFTDVSFDVRCGEIVGLAGLVGAGRTEVARAVFGVDRWDAGEVEVDGRRLVNGAPSTAMAAGLALVPEDRRAQGLVMDMSIERNIGLTGLRTTVRAGLMDRGAERSRSLDWAVRLQVKYARIADTVNTLSGGNQQKVVLAKWLATGPKVLIVDEPTRGIDVGTKAEVHRLLSQLAADGVAVLMISSDLPEILGMADRVLVMHEGRLTAEISRTDATEETVMAAATGGPPHDGHRSRRSPVAEVPGAGATRLVDRVFKMRELAILLVFLVMIAVTQAGNSEFLSEQGIKDLLLNATILVLVATGQSLVVITRNVDLSVGSTLGISAFAAGLYLQDGGNPVVAIALAVLLGIGFGLLNGLLVSLGQVPALVVTLGTLYIIRGIDSIWVGSRQITAADLPGGFVDFGSGGISAVPYLAMIALAVLVATAYYLEHFGGGRELYALGSNPEAARLAGIPVRKRVLAAYTFCGALAGLAGALYLARFGNVDSGTGTGYELTVVSAVVVGGVVFTGGSGSVYGAALGALLLTSVNSVLPALGVSSVWVLAINGILLILAIAVDRIVALRVASALKKRNARHA</sequence>
<keyword evidence="12 13" id="KW-0472">Membrane</keyword>
<dbReference type="Pfam" id="PF00005">
    <property type="entry name" value="ABC_tran"/>
    <property type="match status" value="2"/>
</dbReference>
<name>A0AAT9HN45_9ACTN</name>
<dbReference type="PROSITE" id="PS00211">
    <property type="entry name" value="ABC_TRANSPORTER_1"/>
    <property type="match status" value="1"/>
</dbReference>
<evidence type="ECO:0000256" key="11">
    <source>
        <dbReference type="ARBA" id="ARBA00022989"/>
    </source>
</evidence>
<dbReference type="FunFam" id="3.40.50.300:FF:000127">
    <property type="entry name" value="Ribose import ATP-binding protein RbsA"/>
    <property type="match status" value="1"/>
</dbReference>
<evidence type="ECO:0000256" key="4">
    <source>
        <dbReference type="ARBA" id="ARBA00022475"/>
    </source>
</evidence>
<dbReference type="CDD" id="cd03215">
    <property type="entry name" value="ABC_Carb_Monos_II"/>
    <property type="match status" value="1"/>
</dbReference>
<dbReference type="EMBL" id="AP035768">
    <property type="protein sequence ID" value="BFO18976.1"/>
    <property type="molecule type" value="Genomic_DNA"/>
</dbReference>
<keyword evidence="11 13" id="KW-1133">Transmembrane helix</keyword>
<dbReference type="Pfam" id="PF02653">
    <property type="entry name" value="BPD_transp_2"/>
    <property type="match status" value="1"/>
</dbReference>
<feature type="transmembrane region" description="Helical" evidence="13">
    <location>
        <begin position="536"/>
        <end position="553"/>
    </location>
</feature>
<dbReference type="InterPro" id="IPR003439">
    <property type="entry name" value="ABC_transporter-like_ATP-bd"/>
</dbReference>
<evidence type="ECO:0000256" key="1">
    <source>
        <dbReference type="ARBA" id="ARBA00004202"/>
    </source>
</evidence>
<reference evidence="15" key="1">
    <citation type="submission" date="2024-06" db="EMBL/GenBank/DDBJ databases">
        <authorList>
            <consortium name="consrtm"/>
            <person name="Uemura M."/>
            <person name="Terahara T."/>
        </authorList>
    </citation>
    <scope>NUCLEOTIDE SEQUENCE</scope>
    <source>
        <strain evidence="15">KM77-8</strain>
    </source>
</reference>
<dbReference type="AlphaFoldDB" id="A0AAT9HN45"/>
<dbReference type="GO" id="GO:0005524">
    <property type="term" value="F:ATP binding"/>
    <property type="evidence" value="ECO:0007669"/>
    <property type="project" value="UniProtKB-KW"/>
</dbReference>
<dbReference type="SMART" id="SM00382">
    <property type="entry name" value="AAA"/>
    <property type="match status" value="2"/>
</dbReference>
<reference evidence="15" key="2">
    <citation type="submission" date="2024-07" db="EMBL/GenBank/DDBJ databases">
        <title>Streptomyces haneummycinica sp. nov., a new antibiotic-producing actinobacterium isolated from marine sediment.</title>
        <authorList>
            <person name="Uemura M."/>
            <person name="Hamada M."/>
            <person name="Hirano S."/>
            <person name="Kobayashi K."/>
            <person name="Ohshiro T."/>
            <person name="Kobayashi T."/>
            <person name="Terahara T."/>
        </authorList>
    </citation>
    <scope>NUCLEOTIDE SEQUENCE</scope>
    <source>
        <strain evidence="15">KM77-8</strain>
    </source>
</reference>
<keyword evidence="9" id="KW-0067">ATP-binding</keyword>
<dbReference type="PANTHER" id="PTHR43790">
    <property type="entry name" value="CARBOHYDRATE TRANSPORT ATP-BINDING PROTEIN MG119-RELATED"/>
    <property type="match status" value="1"/>
</dbReference>
<feature type="transmembrane region" description="Helical" evidence="13">
    <location>
        <begin position="614"/>
        <end position="637"/>
    </location>
</feature>
<feature type="domain" description="ABC transporter" evidence="14">
    <location>
        <begin position="254"/>
        <end position="503"/>
    </location>
</feature>
<evidence type="ECO:0000256" key="8">
    <source>
        <dbReference type="ARBA" id="ARBA00022741"/>
    </source>
</evidence>
<accession>A0AAT9HN45</accession>
<dbReference type="CDD" id="cd06579">
    <property type="entry name" value="TM_PBP1_transp_AraH_like"/>
    <property type="match status" value="1"/>
</dbReference>
<organism evidence="15">
    <name type="scientific">Streptomyces haneummycinicus</name>
    <dbReference type="NCBI Taxonomy" id="3074435"/>
    <lineage>
        <taxon>Bacteria</taxon>
        <taxon>Bacillati</taxon>
        <taxon>Actinomycetota</taxon>
        <taxon>Actinomycetes</taxon>
        <taxon>Kitasatosporales</taxon>
        <taxon>Streptomycetaceae</taxon>
        <taxon>Streptomyces</taxon>
    </lineage>
</organism>
<dbReference type="InterPro" id="IPR003593">
    <property type="entry name" value="AAA+_ATPase"/>
</dbReference>
<dbReference type="InterPro" id="IPR027417">
    <property type="entry name" value="P-loop_NTPase"/>
</dbReference>
<dbReference type="CDD" id="cd03216">
    <property type="entry name" value="ABC_Carb_Monos_I"/>
    <property type="match status" value="1"/>
</dbReference>
<dbReference type="GO" id="GO:0022857">
    <property type="term" value="F:transmembrane transporter activity"/>
    <property type="evidence" value="ECO:0007669"/>
    <property type="project" value="InterPro"/>
</dbReference>
<dbReference type="Gene3D" id="3.40.50.300">
    <property type="entry name" value="P-loop containing nucleotide triphosphate hydrolases"/>
    <property type="match status" value="2"/>
</dbReference>
<feature type="transmembrane region" description="Helical" evidence="13">
    <location>
        <begin position="766"/>
        <end position="782"/>
    </location>
</feature>
<keyword evidence="4" id="KW-1003">Cell membrane</keyword>
<evidence type="ECO:0000256" key="9">
    <source>
        <dbReference type="ARBA" id="ARBA00022840"/>
    </source>
</evidence>
<keyword evidence="3" id="KW-0813">Transport</keyword>
<evidence type="ECO:0000256" key="5">
    <source>
        <dbReference type="ARBA" id="ARBA00022597"/>
    </source>
</evidence>
<dbReference type="PANTHER" id="PTHR43790:SF3">
    <property type="entry name" value="D-ALLOSE IMPORT ATP-BINDING PROTEIN ALSA-RELATED"/>
    <property type="match status" value="1"/>
</dbReference>
<feature type="transmembrane region" description="Helical" evidence="13">
    <location>
        <begin position="815"/>
        <end position="835"/>
    </location>
</feature>
<protein>
    <recommendedName>
        <fullName evidence="14">ABC transporter domain-containing protein</fullName>
    </recommendedName>
</protein>
<dbReference type="GO" id="GO:0005886">
    <property type="term" value="C:plasma membrane"/>
    <property type="evidence" value="ECO:0007669"/>
    <property type="project" value="UniProtKB-SubCell"/>
</dbReference>
<dbReference type="SUPFAM" id="SSF52540">
    <property type="entry name" value="P-loop containing nucleoside triphosphate hydrolases"/>
    <property type="match status" value="2"/>
</dbReference>
<keyword evidence="6 13" id="KW-0812">Transmembrane</keyword>
<proteinExistence type="predicted"/>
<feature type="transmembrane region" description="Helical" evidence="13">
    <location>
        <begin position="685"/>
        <end position="704"/>
    </location>
</feature>
<evidence type="ECO:0000256" key="7">
    <source>
        <dbReference type="ARBA" id="ARBA00022737"/>
    </source>
</evidence>
<dbReference type="GO" id="GO:0016887">
    <property type="term" value="F:ATP hydrolysis activity"/>
    <property type="evidence" value="ECO:0007669"/>
    <property type="project" value="InterPro"/>
</dbReference>
<evidence type="ECO:0000256" key="10">
    <source>
        <dbReference type="ARBA" id="ARBA00022967"/>
    </source>
</evidence>
<keyword evidence="7" id="KW-0677">Repeat</keyword>
<evidence type="ECO:0000313" key="15">
    <source>
        <dbReference type="EMBL" id="BFO18976.1"/>
    </source>
</evidence>
<feature type="domain" description="ABC transporter" evidence="14">
    <location>
        <begin position="13"/>
        <end position="249"/>
    </location>
</feature>
<evidence type="ECO:0000256" key="12">
    <source>
        <dbReference type="ARBA" id="ARBA00023136"/>
    </source>
</evidence>
<keyword evidence="8" id="KW-0547">Nucleotide-binding</keyword>
<dbReference type="InterPro" id="IPR050107">
    <property type="entry name" value="ABC_carbohydrate_import_ATPase"/>
</dbReference>
<comment type="subcellular location">
    <subcellularLocation>
        <location evidence="2">Cell membrane</location>
        <topology evidence="2">Multi-pass membrane protein</topology>
    </subcellularLocation>
    <subcellularLocation>
        <location evidence="1">Cell membrane</location>
        <topology evidence="1">Peripheral membrane protein</topology>
    </subcellularLocation>
</comment>